<dbReference type="GO" id="GO:0019632">
    <property type="term" value="P:shikimate metabolic process"/>
    <property type="evidence" value="ECO:0007669"/>
    <property type="project" value="TreeGrafter"/>
</dbReference>
<name>A0A6N9YRH1_9ACTN</name>
<dbReference type="PANTHER" id="PTHR21089:SF1">
    <property type="entry name" value="BIFUNCTIONAL 3-DEHYDROQUINATE DEHYDRATASE_SHIKIMATE DEHYDROGENASE, CHLOROPLASTIC"/>
    <property type="match status" value="1"/>
</dbReference>
<protein>
    <submittedName>
        <fullName evidence="5">Shikimate dehydrogenase</fullName>
        <ecNumber evidence="5">1.1.1.25</ecNumber>
    </submittedName>
</protein>
<accession>A0A6N9YRH1</accession>
<dbReference type="GO" id="GO:0009073">
    <property type="term" value="P:aromatic amino acid family biosynthetic process"/>
    <property type="evidence" value="ECO:0007669"/>
    <property type="project" value="UniProtKB-KW"/>
</dbReference>
<keyword evidence="2" id="KW-0057">Aromatic amino acid biosynthesis</keyword>
<proteinExistence type="predicted"/>
<dbReference type="NCBIfam" id="NF001311">
    <property type="entry name" value="PRK00258.1-3"/>
    <property type="match status" value="1"/>
</dbReference>
<evidence type="ECO:0000256" key="2">
    <source>
        <dbReference type="ARBA" id="ARBA00023141"/>
    </source>
</evidence>
<dbReference type="InterPro" id="IPR022893">
    <property type="entry name" value="Shikimate_DH_fam"/>
</dbReference>
<dbReference type="InterPro" id="IPR046346">
    <property type="entry name" value="Aminoacid_DH-like_N_sf"/>
</dbReference>
<reference evidence="5 6" key="1">
    <citation type="submission" date="2020-02" db="EMBL/GenBank/DDBJ databases">
        <authorList>
            <person name="Li X.-J."/>
            <person name="Feng X.-M."/>
        </authorList>
    </citation>
    <scope>NUCLEOTIDE SEQUENCE [LARGE SCALE GENOMIC DNA]</scope>
    <source>
        <strain evidence="5 6">CGMCC 4.7225</strain>
    </source>
</reference>
<sequence length="279" mass="29473">MPGRRRECAVLGAPVVHSLSPVIHRAAYRHLGLDWRYSAHEVDEETFADFIAGLDEDWRGLSLTMPLKRVAFQVATQTSDLARRVGAANTLIRSDDGWFAENTDVPGFIAALRERGVPAPETVCVWGGGATAASVLAAMGLFDAGSTHVHARSAERAQAALDVAEAFGHSARHAGWDVTEHCHEAQLIVNTAPGGAVDAYASTLAGAAAPARVLFDVIYDPWPTPLAAGWSAGGGVVVNGLDLLVHQALEQITLMTGSEVPVKVLRDSAEQALATRTAT</sequence>
<dbReference type="GO" id="GO:0005829">
    <property type="term" value="C:cytosol"/>
    <property type="evidence" value="ECO:0007669"/>
    <property type="project" value="TreeGrafter"/>
</dbReference>
<gene>
    <name evidence="5" type="ORF">G1H11_20195</name>
</gene>
<feature type="domain" description="SDH C-terminal" evidence="4">
    <location>
        <begin position="240"/>
        <end position="269"/>
    </location>
</feature>
<dbReference type="InterPro" id="IPR036291">
    <property type="entry name" value="NAD(P)-bd_dom_sf"/>
</dbReference>
<dbReference type="PANTHER" id="PTHR21089">
    <property type="entry name" value="SHIKIMATE DEHYDROGENASE"/>
    <property type="match status" value="1"/>
</dbReference>
<dbReference type="Gene3D" id="3.40.50.10860">
    <property type="entry name" value="Leucine Dehydrogenase, chain A, domain 1"/>
    <property type="match status" value="1"/>
</dbReference>
<dbReference type="SUPFAM" id="SSF51735">
    <property type="entry name" value="NAD(P)-binding Rossmann-fold domains"/>
    <property type="match status" value="1"/>
</dbReference>
<dbReference type="InterPro" id="IPR041121">
    <property type="entry name" value="SDH_C"/>
</dbReference>
<evidence type="ECO:0000259" key="4">
    <source>
        <dbReference type="Pfam" id="PF18317"/>
    </source>
</evidence>
<organism evidence="5 6">
    <name type="scientific">Phytoactinopolyspora alkaliphila</name>
    <dbReference type="NCBI Taxonomy" id="1783498"/>
    <lineage>
        <taxon>Bacteria</taxon>
        <taxon>Bacillati</taxon>
        <taxon>Actinomycetota</taxon>
        <taxon>Actinomycetes</taxon>
        <taxon>Jiangellales</taxon>
        <taxon>Jiangellaceae</taxon>
        <taxon>Phytoactinopolyspora</taxon>
    </lineage>
</organism>
<dbReference type="EC" id="1.1.1.25" evidence="5"/>
<dbReference type="GO" id="GO:0004764">
    <property type="term" value="F:shikimate 3-dehydrogenase (NADP+) activity"/>
    <property type="evidence" value="ECO:0007669"/>
    <property type="project" value="UniProtKB-EC"/>
</dbReference>
<dbReference type="AlphaFoldDB" id="A0A6N9YRH1"/>
<dbReference type="InterPro" id="IPR013708">
    <property type="entry name" value="Shikimate_DH-bd_N"/>
</dbReference>
<keyword evidence="5" id="KW-0560">Oxidoreductase</keyword>
<evidence type="ECO:0000259" key="3">
    <source>
        <dbReference type="Pfam" id="PF08501"/>
    </source>
</evidence>
<dbReference type="Pfam" id="PF08501">
    <property type="entry name" value="Shikimate_dh_N"/>
    <property type="match status" value="1"/>
</dbReference>
<dbReference type="Proteomes" id="UP000469185">
    <property type="component" value="Unassembled WGS sequence"/>
</dbReference>
<evidence type="ECO:0000313" key="6">
    <source>
        <dbReference type="Proteomes" id="UP000469185"/>
    </source>
</evidence>
<comment type="pathway">
    <text evidence="1">Metabolic intermediate biosynthesis; chorismate biosynthesis; chorismate from D-erythrose 4-phosphate and phosphoenolpyruvate: step 4/7.</text>
</comment>
<dbReference type="GO" id="GO:0050661">
    <property type="term" value="F:NADP binding"/>
    <property type="evidence" value="ECO:0007669"/>
    <property type="project" value="TreeGrafter"/>
</dbReference>
<feature type="domain" description="Shikimate dehydrogenase substrate binding N-terminal" evidence="3">
    <location>
        <begin position="10"/>
        <end position="91"/>
    </location>
</feature>
<keyword evidence="2" id="KW-0028">Amino-acid biosynthesis</keyword>
<dbReference type="Gene3D" id="3.40.50.720">
    <property type="entry name" value="NAD(P)-binding Rossmann-like Domain"/>
    <property type="match status" value="1"/>
</dbReference>
<dbReference type="EMBL" id="JAAGOB010000012">
    <property type="protein sequence ID" value="NED97623.1"/>
    <property type="molecule type" value="Genomic_DNA"/>
</dbReference>
<dbReference type="SUPFAM" id="SSF53223">
    <property type="entry name" value="Aminoacid dehydrogenase-like, N-terminal domain"/>
    <property type="match status" value="1"/>
</dbReference>
<evidence type="ECO:0000256" key="1">
    <source>
        <dbReference type="ARBA" id="ARBA00004871"/>
    </source>
</evidence>
<comment type="caution">
    <text evidence="5">The sequence shown here is derived from an EMBL/GenBank/DDBJ whole genome shotgun (WGS) entry which is preliminary data.</text>
</comment>
<dbReference type="CDD" id="cd01065">
    <property type="entry name" value="NAD_bind_Shikimate_DH"/>
    <property type="match status" value="1"/>
</dbReference>
<keyword evidence="6" id="KW-1185">Reference proteome</keyword>
<evidence type="ECO:0000313" key="5">
    <source>
        <dbReference type="EMBL" id="NED97623.1"/>
    </source>
</evidence>
<dbReference type="GO" id="GO:0009423">
    <property type="term" value="P:chorismate biosynthetic process"/>
    <property type="evidence" value="ECO:0007669"/>
    <property type="project" value="TreeGrafter"/>
</dbReference>
<dbReference type="Pfam" id="PF18317">
    <property type="entry name" value="SDH_C"/>
    <property type="match status" value="1"/>
</dbReference>